<sequence length="756" mass="83109">MAKLSTILDQIDAGSMLLPEFQRGYVWNRDQVRGFMRSLYLGYPVGSLLVWETDTTDKAVRGVGVGASGVRQLLLDGQQRVTSLYGVTRGRPPTFFEGDPAAFTGLRFNVAEEAFEFYAPVKMKDDPLWIDVTELFVRGPESQIERLASDSRNWPYVGRLMKLQNLLEKEFHAEQITGPDKTTDVVVEIFNRVNSGGTKLSKGDLALAKICAEWSGARPTMRAYLQRWADEGYDFSLDWLLRTVNAVATGRAPFSALDDVSADEFEQALSSAADHIDLVLEEVASRLGLDHARVLPGRPAFAVLSRLLSENGGEFTSAVERDKALHWYVHAALSGRFAGSTETYLNQDLATVAEPNGIDELIARLERWRGRYDLTIDPRDLDGAGKGARFYPLVYLVSRVRGARDFLTGQEVAAAADLRVQPLFGKAVLSRAGYRPAEINAIANFVLVTPETASEVARRRPEEYLGRAEEMFPGLLASQSLPTDPDLWRVERYRDFLAARRELLAHSANDILDGLRTGARVDAPRLPRVVVRPGGDDEIDIRAEEVGALVDELVGLGLAAPERDSEIPDPETGRALSVAEAVWPDGLQPGQGAPVVLELDPDEADLPRMAELGYEVFTSVEALRGYALRRSREATGGSPEDAPVSPAVVSTPVPAADPAQEFHQAMATIYQRARDETGYTATYLLAMLAEEGGVETAKRLLASATVSTGFTALWHKGRLDLTVEALVLDPRFESLFTPDDLDIARARLAQFDYSPQ</sequence>
<protein>
    <recommendedName>
        <fullName evidence="1">GmrSD restriction endonucleases N-terminal domain-containing protein</fullName>
    </recommendedName>
</protein>
<evidence type="ECO:0000259" key="1">
    <source>
        <dbReference type="Pfam" id="PF03235"/>
    </source>
</evidence>
<accession>A0ABP6SW37</accession>
<evidence type="ECO:0000313" key="3">
    <source>
        <dbReference type="Proteomes" id="UP001501676"/>
    </source>
</evidence>
<comment type="caution">
    <text evidence="2">The sequence shown here is derived from an EMBL/GenBank/DDBJ whole genome shotgun (WGS) entry which is preliminary data.</text>
</comment>
<dbReference type="RefSeq" id="WP_345728098.1">
    <property type="nucleotide sequence ID" value="NZ_BAAAYN010000017.1"/>
</dbReference>
<dbReference type="InterPro" id="IPR004919">
    <property type="entry name" value="GmrSD_N"/>
</dbReference>
<dbReference type="EMBL" id="BAAAYN010000017">
    <property type="protein sequence ID" value="GAA3386430.1"/>
    <property type="molecule type" value="Genomic_DNA"/>
</dbReference>
<dbReference type="Proteomes" id="UP001501676">
    <property type="component" value="Unassembled WGS sequence"/>
</dbReference>
<reference evidence="3" key="1">
    <citation type="journal article" date="2019" name="Int. J. Syst. Evol. Microbiol.">
        <title>The Global Catalogue of Microorganisms (GCM) 10K type strain sequencing project: providing services to taxonomists for standard genome sequencing and annotation.</title>
        <authorList>
            <consortium name="The Broad Institute Genomics Platform"/>
            <consortium name="The Broad Institute Genome Sequencing Center for Infectious Disease"/>
            <person name="Wu L."/>
            <person name="Ma J."/>
        </authorList>
    </citation>
    <scope>NUCLEOTIDE SEQUENCE [LARGE SCALE GENOMIC DNA]</scope>
    <source>
        <strain evidence="3">JCM 9458</strain>
    </source>
</reference>
<proteinExistence type="predicted"/>
<dbReference type="PANTHER" id="PTHR37292">
    <property type="entry name" value="VNG6097C"/>
    <property type="match status" value="1"/>
</dbReference>
<dbReference type="Pfam" id="PF03235">
    <property type="entry name" value="GmrSD_N"/>
    <property type="match status" value="1"/>
</dbReference>
<dbReference type="PANTHER" id="PTHR37292:SF2">
    <property type="entry name" value="DUF262 DOMAIN-CONTAINING PROTEIN"/>
    <property type="match status" value="1"/>
</dbReference>
<organism evidence="2 3">
    <name type="scientific">Cryptosporangium minutisporangium</name>
    <dbReference type="NCBI Taxonomy" id="113569"/>
    <lineage>
        <taxon>Bacteria</taxon>
        <taxon>Bacillati</taxon>
        <taxon>Actinomycetota</taxon>
        <taxon>Actinomycetes</taxon>
        <taxon>Cryptosporangiales</taxon>
        <taxon>Cryptosporangiaceae</taxon>
        <taxon>Cryptosporangium</taxon>
    </lineage>
</organism>
<gene>
    <name evidence="2" type="ORF">GCM10020369_23690</name>
</gene>
<name>A0ABP6SW37_9ACTN</name>
<keyword evidence="3" id="KW-1185">Reference proteome</keyword>
<evidence type="ECO:0000313" key="2">
    <source>
        <dbReference type="EMBL" id="GAA3386430.1"/>
    </source>
</evidence>
<feature type="domain" description="GmrSD restriction endonucleases N-terminal" evidence="1">
    <location>
        <begin position="4"/>
        <end position="210"/>
    </location>
</feature>